<evidence type="ECO:0000313" key="3">
    <source>
        <dbReference type="EMBL" id="MDR6246199.1"/>
    </source>
</evidence>
<dbReference type="RefSeq" id="WP_229685999.1">
    <property type="nucleotide sequence ID" value="NZ_BMMB01000013.1"/>
</dbReference>
<keyword evidence="1" id="KW-0233">DNA recombination</keyword>
<dbReference type="SUPFAM" id="SSF56349">
    <property type="entry name" value="DNA breaking-rejoining enzymes"/>
    <property type="match status" value="1"/>
</dbReference>
<reference evidence="3 4" key="1">
    <citation type="submission" date="2023-07" db="EMBL/GenBank/DDBJ databases">
        <title>Genomic Encyclopedia of Type Strains, Phase IV (KMG-IV): sequencing the most valuable type-strain genomes for metagenomic binning, comparative biology and taxonomic classification.</title>
        <authorList>
            <person name="Goeker M."/>
        </authorList>
    </citation>
    <scope>NUCLEOTIDE SEQUENCE [LARGE SCALE GENOMIC DNA]</scope>
    <source>
        <strain evidence="3 4">DSM 22170</strain>
    </source>
</reference>
<name>A0ABU1J454_9BACL</name>
<keyword evidence="4" id="KW-1185">Reference proteome</keyword>
<evidence type="ECO:0000259" key="2">
    <source>
        <dbReference type="PROSITE" id="PS51898"/>
    </source>
</evidence>
<dbReference type="Proteomes" id="UP001185028">
    <property type="component" value="Unassembled WGS sequence"/>
</dbReference>
<dbReference type="PROSITE" id="PS51898">
    <property type="entry name" value="TYR_RECOMBINASE"/>
    <property type="match status" value="1"/>
</dbReference>
<gene>
    <name evidence="3" type="ORF">JOC58_004119</name>
</gene>
<dbReference type="InterPro" id="IPR050090">
    <property type="entry name" value="Tyrosine_recombinase_XerCD"/>
</dbReference>
<dbReference type="PANTHER" id="PTHR30349:SF64">
    <property type="entry name" value="PROPHAGE INTEGRASE INTD-RELATED"/>
    <property type="match status" value="1"/>
</dbReference>
<organism evidence="3 4">
    <name type="scientific">Paenibacillus hunanensis</name>
    <dbReference type="NCBI Taxonomy" id="539262"/>
    <lineage>
        <taxon>Bacteria</taxon>
        <taxon>Bacillati</taxon>
        <taxon>Bacillota</taxon>
        <taxon>Bacilli</taxon>
        <taxon>Bacillales</taxon>
        <taxon>Paenibacillaceae</taxon>
        <taxon>Paenibacillus</taxon>
    </lineage>
</organism>
<dbReference type="EMBL" id="JAVDQH010000024">
    <property type="protein sequence ID" value="MDR6246199.1"/>
    <property type="molecule type" value="Genomic_DNA"/>
</dbReference>
<comment type="caution">
    <text evidence="3">The sequence shown here is derived from an EMBL/GenBank/DDBJ whole genome shotgun (WGS) entry which is preliminary data.</text>
</comment>
<dbReference type="InterPro" id="IPR002104">
    <property type="entry name" value="Integrase_catalytic"/>
</dbReference>
<protein>
    <submittedName>
        <fullName evidence="3">Integrase</fullName>
    </submittedName>
</protein>
<dbReference type="Pfam" id="PF00589">
    <property type="entry name" value="Phage_integrase"/>
    <property type="match status" value="1"/>
</dbReference>
<feature type="domain" description="Tyr recombinase" evidence="2">
    <location>
        <begin position="1"/>
        <end position="106"/>
    </location>
</feature>
<evidence type="ECO:0000256" key="1">
    <source>
        <dbReference type="ARBA" id="ARBA00023172"/>
    </source>
</evidence>
<proteinExistence type="predicted"/>
<evidence type="ECO:0000313" key="4">
    <source>
        <dbReference type="Proteomes" id="UP001185028"/>
    </source>
</evidence>
<dbReference type="InterPro" id="IPR013762">
    <property type="entry name" value="Integrase-like_cat_sf"/>
</dbReference>
<sequence length="109" mass="12872">MQKSKEARILKKLLKNEYVDCDYVYAKDNGEPYRVNSVTEQFKKFLEDKKLEKIRFHDLRHSVASILYDKKADIKAIADWLGHSDISTTTKIYAHRFDNTQRGNSFINK</sequence>
<dbReference type="Gene3D" id="1.10.443.10">
    <property type="entry name" value="Intergrase catalytic core"/>
    <property type="match status" value="1"/>
</dbReference>
<dbReference type="PANTHER" id="PTHR30349">
    <property type="entry name" value="PHAGE INTEGRASE-RELATED"/>
    <property type="match status" value="1"/>
</dbReference>
<accession>A0ABU1J454</accession>
<dbReference type="InterPro" id="IPR011010">
    <property type="entry name" value="DNA_brk_join_enz"/>
</dbReference>